<protein>
    <submittedName>
        <fullName evidence="1">Uncharacterized protein</fullName>
    </submittedName>
</protein>
<dbReference type="PANTHER" id="PTHR48476">
    <property type="entry name" value="SHORT-CHAIN DEHYDROGENASE TIC 32, CHLOROPLASTIC-LIKE"/>
    <property type="match status" value="1"/>
</dbReference>
<dbReference type="InterPro" id="IPR036291">
    <property type="entry name" value="NAD(P)-bd_dom_sf"/>
</dbReference>
<dbReference type="Gene3D" id="3.40.50.720">
    <property type="entry name" value="NAD(P)-binding Rossmann-like Domain"/>
    <property type="match status" value="2"/>
</dbReference>
<sequence length="236" mass="25321">MWSLNRRGQSGFSSSSTAEEVTEGIDGTGLTAIVTGGSTGIGAETVRVLALRGVHVVMGVRNLSTGHKVKEAIIKEAPNVRIDVLELDLSSMASVKNFASEFVSLNLPLNILINNAGVMGVPFSLSHDGLELHFATNHIGVNITANSLHPGSIYTDIYRHNSVVNAIMRTFAKVMLKTIPQGAATTCYVALHPQVNGVTGKYFYDCNVAKPSSKASDADFAKKLWDFSMDIISPWI</sequence>
<dbReference type="PANTHER" id="PTHR48476:SF1">
    <property type="entry name" value="SHORT-CHAIN DEHYDROGENASE TIC 32, CHLOROPLASTIC-LIKE"/>
    <property type="match status" value="1"/>
</dbReference>
<dbReference type="Proteomes" id="UP001327560">
    <property type="component" value="Chromosome 6"/>
</dbReference>
<dbReference type="SUPFAM" id="SSF51735">
    <property type="entry name" value="NAD(P)-binding Rossmann-fold domains"/>
    <property type="match status" value="1"/>
</dbReference>
<evidence type="ECO:0000313" key="1">
    <source>
        <dbReference type="EMBL" id="WOL10547.1"/>
    </source>
</evidence>
<organism evidence="1 2">
    <name type="scientific">Canna indica</name>
    <name type="common">Indian-shot</name>
    <dbReference type="NCBI Taxonomy" id="4628"/>
    <lineage>
        <taxon>Eukaryota</taxon>
        <taxon>Viridiplantae</taxon>
        <taxon>Streptophyta</taxon>
        <taxon>Embryophyta</taxon>
        <taxon>Tracheophyta</taxon>
        <taxon>Spermatophyta</taxon>
        <taxon>Magnoliopsida</taxon>
        <taxon>Liliopsida</taxon>
        <taxon>Zingiberales</taxon>
        <taxon>Cannaceae</taxon>
        <taxon>Canna</taxon>
    </lineage>
</organism>
<gene>
    <name evidence="1" type="ORF">Cni_G19305</name>
</gene>
<accession>A0AAQ3KRB9</accession>
<dbReference type="InterPro" id="IPR002347">
    <property type="entry name" value="SDR_fam"/>
</dbReference>
<dbReference type="EMBL" id="CP136895">
    <property type="protein sequence ID" value="WOL10547.1"/>
    <property type="molecule type" value="Genomic_DNA"/>
</dbReference>
<evidence type="ECO:0000313" key="2">
    <source>
        <dbReference type="Proteomes" id="UP001327560"/>
    </source>
</evidence>
<keyword evidence="2" id="KW-1185">Reference proteome</keyword>
<reference evidence="1 2" key="1">
    <citation type="submission" date="2023-10" db="EMBL/GenBank/DDBJ databases">
        <title>Chromosome-scale genome assembly provides insights into flower coloration mechanisms of Canna indica.</title>
        <authorList>
            <person name="Li C."/>
        </authorList>
    </citation>
    <scope>NUCLEOTIDE SEQUENCE [LARGE SCALE GENOMIC DNA]</scope>
    <source>
        <tissue evidence="1">Flower</tissue>
    </source>
</reference>
<dbReference type="Pfam" id="PF00106">
    <property type="entry name" value="adh_short"/>
    <property type="match status" value="1"/>
</dbReference>
<dbReference type="AlphaFoldDB" id="A0AAQ3KRB9"/>
<proteinExistence type="predicted"/>
<dbReference type="PRINTS" id="PR00081">
    <property type="entry name" value="GDHRDH"/>
</dbReference>
<dbReference type="InterPro" id="IPR055280">
    <property type="entry name" value="TIC32"/>
</dbReference>
<name>A0AAQ3KRB9_9LILI</name>